<keyword evidence="1 7" id="KW-0004">4Fe-4S</keyword>
<dbReference type="HAMAP" id="MF_00701">
    <property type="entry name" value="DNA_primase_lrg_arc"/>
    <property type="match status" value="1"/>
</dbReference>
<keyword evidence="2 7" id="KW-0639">Primosome</keyword>
<dbReference type="GO" id="GO:1990077">
    <property type="term" value="C:primosome complex"/>
    <property type="evidence" value="ECO:0007669"/>
    <property type="project" value="UniProtKB-KW"/>
</dbReference>
<evidence type="ECO:0000256" key="4">
    <source>
        <dbReference type="ARBA" id="ARBA00022723"/>
    </source>
</evidence>
<evidence type="ECO:0000256" key="2">
    <source>
        <dbReference type="ARBA" id="ARBA00022515"/>
    </source>
</evidence>
<keyword evidence="5 7" id="KW-0408">Iron</keyword>
<reference evidence="10" key="1">
    <citation type="journal article" date="2020" name="bioRxiv">
        <title>A rank-normalized archaeal taxonomy based on genome phylogeny resolves widespread incomplete and uneven classifications.</title>
        <authorList>
            <person name="Rinke C."/>
            <person name="Chuvochina M."/>
            <person name="Mussig A.J."/>
            <person name="Chaumeil P.-A."/>
            <person name="Waite D.W."/>
            <person name="Whitman W.B."/>
            <person name="Parks D.H."/>
            <person name="Hugenholtz P."/>
        </authorList>
    </citation>
    <scope>NUCLEOTIDE SEQUENCE [LARGE SCALE GENOMIC DNA]</scope>
</reference>
<dbReference type="EMBL" id="DUFG01000013">
    <property type="protein sequence ID" value="HIH08104.1"/>
    <property type="molecule type" value="Genomic_DNA"/>
</dbReference>
<sequence>MEELRFAQKYPFSSTAKRVVRQSNLSLGELPVEVIERAEVLVRNALQGIEYKANVVSSQGLLLNEVLAFPVAKIIVSCIGKDEAIRKFSVLIAANTLRHLEAEQPETLFAIAADLSIRFDLSEGGQEFARVVLPDFLAAGTKDEFMKLVNKKVEKGKVVLSRASFEKFLSYAVEKNVLSSLPVDVTGIPKNFGEISRRLYSGAVEQQKKQFEGIPSGKVKPEFFPPCFKRLYSDILVGKKLGHIERFNLATFLLAVGMPQERVIDLYKATPNFDENTTRYHVARLAGRSGKQYSASSCSKLAEYGLRLPDCPCNASTKIKHPLQVYRKAFSEKDSPTQNEA</sequence>
<feature type="domain" description="DNA primase large subunit C-terminal" evidence="8">
    <location>
        <begin position="218"/>
        <end position="327"/>
    </location>
</feature>
<dbReference type="GO" id="GO:0046872">
    <property type="term" value="F:metal ion binding"/>
    <property type="evidence" value="ECO:0007669"/>
    <property type="project" value="UniProtKB-KW"/>
</dbReference>
<evidence type="ECO:0000259" key="8">
    <source>
        <dbReference type="Pfam" id="PF04104"/>
    </source>
</evidence>
<comment type="similarity">
    <text evidence="7">Belongs to the eukaryotic-type primase large subunit family.</text>
</comment>
<dbReference type="GO" id="GO:0003899">
    <property type="term" value="F:DNA-directed RNA polymerase activity"/>
    <property type="evidence" value="ECO:0007669"/>
    <property type="project" value="InterPro"/>
</dbReference>
<protein>
    <recommendedName>
        <fullName evidence="7">DNA primase large subunit PriL</fullName>
    </recommendedName>
</protein>
<evidence type="ECO:0000256" key="3">
    <source>
        <dbReference type="ARBA" id="ARBA00022705"/>
    </source>
</evidence>
<evidence type="ECO:0000256" key="5">
    <source>
        <dbReference type="ARBA" id="ARBA00023004"/>
    </source>
</evidence>
<evidence type="ECO:0000256" key="7">
    <source>
        <dbReference type="HAMAP-Rule" id="MF_00701"/>
    </source>
</evidence>
<proteinExistence type="inferred from homology"/>
<evidence type="ECO:0000256" key="1">
    <source>
        <dbReference type="ARBA" id="ARBA00022485"/>
    </source>
</evidence>
<dbReference type="GO" id="GO:0006269">
    <property type="term" value="P:DNA replication, synthesis of primer"/>
    <property type="evidence" value="ECO:0007669"/>
    <property type="project" value="UniProtKB-UniRule"/>
</dbReference>
<dbReference type="GO" id="GO:0051539">
    <property type="term" value="F:4 iron, 4 sulfur cluster binding"/>
    <property type="evidence" value="ECO:0007669"/>
    <property type="project" value="UniProtKB-UniRule"/>
</dbReference>
<comment type="function">
    <text evidence="7">Regulatory subunit of DNA primase, an RNA polymerase that catalyzes the synthesis of short RNA molecules used as primers for DNA polymerase during DNA replication. Stabilizes and modulates the activity of the small subunit, increasing the rate of DNA synthesis, and conferring RNA synthesis capability. The DNA polymerase activity may enable DNA primase to also catalyze primer extension after primer synthesis. May also play a role in DNA repair.</text>
</comment>
<dbReference type="Proteomes" id="UP000577419">
    <property type="component" value="Unassembled WGS sequence"/>
</dbReference>
<gene>
    <name evidence="7" type="primary">priL</name>
    <name evidence="9" type="ORF">HA237_01905</name>
</gene>
<dbReference type="CDD" id="cd06560">
    <property type="entry name" value="PriL"/>
    <property type="match status" value="1"/>
</dbReference>
<organism evidence="9 10">
    <name type="scientific">Candidatus Iainarchaeum sp</name>
    <dbReference type="NCBI Taxonomy" id="3101447"/>
    <lineage>
        <taxon>Archaea</taxon>
        <taxon>Candidatus Iainarchaeota</taxon>
        <taxon>Candidatus Iainarchaeia</taxon>
        <taxon>Candidatus Iainarchaeales</taxon>
        <taxon>Candidatus Iainarchaeaceae</taxon>
        <taxon>Candidatus Iainarchaeum</taxon>
    </lineage>
</organism>
<dbReference type="AlphaFoldDB" id="A0A7J4ITK9"/>
<dbReference type="Pfam" id="PF04104">
    <property type="entry name" value="DNA_primase_lrg"/>
    <property type="match status" value="1"/>
</dbReference>
<name>A0A7J4ITK9_9ARCH</name>
<comment type="cofactor">
    <cofactor evidence="7">
        <name>[4Fe-4S] cluster</name>
        <dbReference type="ChEBI" id="CHEBI:49883"/>
    </cofactor>
    <text evidence="7">Binds 1 [4Fe-4S] cluster.</text>
</comment>
<feature type="binding site" evidence="7">
    <location>
        <position position="311"/>
    </location>
    <ligand>
        <name>[4Fe-4S] cluster</name>
        <dbReference type="ChEBI" id="CHEBI:49883"/>
    </ligand>
</feature>
<comment type="subunit">
    <text evidence="7">Heterodimer of a small subunit (PriS) and a large subunit (PriL).</text>
</comment>
<evidence type="ECO:0000313" key="9">
    <source>
        <dbReference type="EMBL" id="HIH08104.1"/>
    </source>
</evidence>
<keyword evidence="3 7" id="KW-0235">DNA replication</keyword>
<keyword evidence="6 7" id="KW-0411">Iron-sulfur</keyword>
<dbReference type="InterPro" id="IPR058560">
    <property type="entry name" value="DNA_primase_C"/>
</dbReference>
<evidence type="ECO:0000313" key="10">
    <source>
        <dbReference type="Proteomes" id="UP000577419"/>
    </source>
</evidence>
<evidence type="ECO:0000256" key="6">
    <source>
        <dbReference type="ARBA" id="ARBA00023014"/>
    </source>
</evidence>
<dbReference type="InterPro" id="IPR023642">
    <property type="entry name" value="DNA_primase_lsu_PriL"/>
</dbReference>
<feature type="binding site" evidence="7">
    <location>
        <position position="227"/>
    </location>
    <ligand>
        <name>[4Fe-4S] cluster</name>
        <dbReference type="ChEBI" id="CHEBI:49883"/>
    </ligand>
</feature>
<feature type="binding site" evidence="7">
    <location>
        <position position="298"/>
    </location>
    <ligand>
        <name>[4Fe-4S] cluster</name>
        <dbReference type="ChEBI" id="CHEBI:49883"/>
    </ligand>
</feature>
<keyword evidence="4 7" id="KW-0479">Metal-binding</keyword>
<dbReference type="SUPFAM" id="SSF140914">
    <property type="entry name" value="PriB N-terminal domain-like"/>
    <property type="match status" value="1"/>
</dbReference>
<comment type="caution">
    <text evidence="9">The sequence shown here is derived from an EMBL/GenBank/DDBJ whole genome shotgun (WGS) entry which is preliminary data.</text>
</comment>
<accession>A0A7J4ITK9</accession>
<feature type="binding site" evidence="7">
    <location>
        <position position="313"/>
    </location>
    <ligand>
        <name>[4Fe-4S] cluster</name>
        <dbReference type="ChEBI" id="CHEBI:49883"/>
    </ligand>
</feature>